<dbReference type="EMBL" id="GG671513">
    <property type="protein sequence ID" value="EER18867.1"/>
    <property type="molecule type" value="Genomic_DNA"/>
</dbReference>
<dbReference type="RefSeq" id="XP_002787071.1">
    <property type="nucleotide sequence ID" value="XM_002787025.1"/>
</dbReference>
<dbReference type="SUPFAM" id="SSF56214">
    <property type="entry name" value="4'-phosphopantetheinyl transferase"/>
    <property type="match status" value="1"/>
</dbReference>
<name>C5K9U5_PERM5</name>
<evidence type="ECO:0000256" key="1">
    <source>
        <dbReference type="ARBA" id="ARBA00013172"/>
    </source>
</evidence>
<dbReference type="InterPro" id="IPR037143">
    <property type="entry name" value="4-PPantetheinyl_Trfase_dom_sf"/>
</dbReference>
<dbReference type="GO" id="GO:0005829">
    <property type="term" value="C:cytosol"/>
    <property type="evidence" value="ECO:0007669"/>
    <property type="project" value="TreeGrafter"/>
</dbReference>
<evidence type="ECO:0000313" key="4">
    <source>
        <dbReference type="EMBL" id="EER18867.1"/>
    </source>
</evidence>
<evidence type="ECO:0000259" key="3">
    <source>
        <dbReference type="Pfam" id="PF22624"/>
    </source>
</evidence>
<reference evidence="4 5" key="1">
    <citation type="submission" date="2008-07" db="EMBL/GenBank/DDBJ databases">
        <authorList>
            <person name="El-Sayed N."/>
            <person name="Caler E."/>
            <person name="Inman J."/>
            <person name="Amedeo P."/>
            <person name="Hass B."/>
            <person name="Wortman J."/>
        </authorList>
    </citation>
    <scope>NUCLEOTIDE SEQUENCE [LARGE SCALE GENOMIC DNA]</scope>
    <source>
        <strain evidence="5">ATCC 50983 / TXsc</strain>
    </source>
</reference>
<dbReference type="Proteomes" id="UP000007800">
    <property type="component" value="Unassembled WGS sequence"/>
</dbReference>
<accession>C5K9U5</accession>
<dbReference type="GO" id="GO:0000287">
    <property type="term" value="F:magnesium ion binding"/>
    <property type="evidence" value="ECO:0007669"/>
    <property type="project" value="InterPro"/>
</dbReference>
<keyword evidence="2" id="KW-0808">Transferase</keyword>
<dbReference type="Gene3D" id="3.90.470.20">
    <property type="entry name" value="4'-phosphopantetheinyl transferase domain"/>
    <property type="match status" value="1"/>
</dbReference>
<dbReference type="AlphaFoldDB" id="C5K9U5"/>
<dbReference type="GO" id="GO:0019878">
    <property type="term" value="P:lysine biosynthetic process via aminoadipic acid"/>
    <property type="evidence" value="ECO:0007669"/>
    <property type="project" value="TreeGrafter"/>
</dbReference>
<dbReference type="InParanoid" id="C5K9U5"/>
<evidence type="ECO:0000313" key="5">
    <source>
        <dbReference type="Proteomes" id="UP000007800"/>
    </source>
</evidence>
<feature type="domain" description="4'-phosphopantetheinyl transferase N-terminal" evidence="3">
    <location>
        <begin position="38"/>
        <end position="127"/>
    </location>
</feature>
<dbReference type="EC" id="2.7.8.7" evidence="1"/>
<dbReference type="PANTHER" id="PTHR12215:SF10">
    <property type="entry name" value="L-AMINOADIPATE-SEMIALDEHYDE DEHYDROGENASE-PHOSPHOPANTETHEINYL TRANSFERASE"/>
    <property type="match status" value="1"/>
</dbReference>
<dbReference type="GeneID" id="9049262"/>
<dbReference type="PANTHER" id="PTHR12215">
    <property type="entry name" value="PHOSPHOPANTETHEINE TRANSFERASE"/>
    <property type="match status" value="1"/>
</dbReference>
<gene>
    <name evidence="4" type="ORF">Pmar_PMAR006491</name>
</gene>
<proteinExistence type="predicted"/>
<keyword evidence="5" id="KW-1185">Reference proteome</keyword>
<dbReference type="InterPro" id="IPR050559">
    <property type="entry name" value="P-Pant_transferase_sf"/>
</dbReference>
<organism evidence="5">
    <name type="scientific">Perkinsus marinus (strain ATCC 50983 / TXsc)</name>
    <dbReference type="NCBI Taxonomy" id="423536"/>
    <lineage>
        <taxon>Eukaryota</taxon>
        <taxon>Sar</taxon>
        <taxon>Alveolata</taxon>
        <taxon>Perkinsozoa</taxon>
        <taxon>Perkinsea</taxon>
        <taxon>Perkinsida</taxon>
        <taxon>Perkinsidae</taxon>
        <taxon>Perkinsus</taxon>
    </lineage>
</organism>
<dbReference type="OrthoDB" id="26719at2759"/>
<protein>
    <recommendedName>
        <fullName evidence="1">holo-[acyl-carrier-protein] synthase</fullName>
        <ecNumber evidence="1">2.7.8.7</ecNumber>
    </recommendedName>
</protein>
<evidence type="ECO:0000256" key="2">
    <source>
        <dbReference type="ARBA" id="ARBA00022679"/>
    </source>
</evidence>
<sequence>MTSHRLDVYYVDVDAWTATVSDPEVLDLRRKLLPDTEVENGKVDQYVQEKDQRMCLVSRLLPRYFVNKATAIPFREVNIVNRERQRLGMFKPTYGPPFGPAPSAKTWEAYPSFSISHDNGMVTMAVHPLYAVGVDIQCLSLPRIYDSSRQFVDEMRGEVLNGEEYHRITAHVADKDVLRE</sequence>
<dbReference type="InterPro" id="IPR055066">
    <property type="entry name" value="AASDHPPT_N"/>
</dbReference>
<dbReference type="GO" id="GO:0008897">
    <property type="term" value="F:holo-[acyl-carrier-protein] synthase activity"/>
    <property type="evidence" value="ECO:0007669"/>
    <property type="project" value="UniProtKB-EC"/>
</dbReference>
<dbReference type="Pfam" id="PF22624">
    <property type="entry name" value="AASDHPPT_N"/>
    <property type="match status" value="1"/>
</dbReference>